<dbReference type="Pfam" id="PF00589">
    <property type="entry name" value="Phage_integrase"/>
    <property type="match status" value="1"/>
</dbReference>
<evidence type="ECO:0000313" key="5">
    <source>
        <dbReference type="EMBL" id="MQO08298.1"/>
    </source>
</evidence>
<dbReference type="PANTHER" id="PTHR30349">
    <property type="entry name" value="PHAGE INTEGRASE-RELATED"/>
    <property type="match status" value="1"/>
</dbReference>
<evidence type="ECO:0000256" key="3">
    <source>
        <dbReference type="ARBA" id="ARBA00023172"/>
    </source>
</evidence>
<organism evidence="5 6">
    <name type="scientific">Segatella copri</name>
    <dbReference type="NCBI Taxonomy" id="165179"/>
    <lineage>
        <taxon>Bacteria</taxon>
        <taxon>Pseudomonadati</taxon>
        <taxon>Bacteroidota</taxon>
        <taxon>Bacteroidia</taxon>
        <taxon>Bacteroidales</taxon>
        <taxon>Prevotellaceae</taxon>
        <taxon>Segatella</taxon>
    </lineage>
</organism>
<dbReference type="EMBL" id="VZBP01000010">
    <property type="protein sequence ID" value="MQO08298.1"/>
    <property type="molecule type" value="Genomic_DNA"/>
</dbReference>
<dbReference type="InterPro" id="IPR011010">
    <property type="entry name" value="DNA_brk_join_enz"/>
</dbReference>
<evidence type="ECO:0000313" key="6">
    <source>
        <dbReference type="Proteomes" id="UP000405805"/>
    </source>
</evidence>
<accession>A0AA90VAV8</accession>
<dbReference type="GO" id="GO:0003677">
    <property type="term" value="F:DNA binding"/>
    <property type="evidence" value="ECO:0007669"/>
    <property type="project" value="UniProtKB-KW"/>
</dbReference>
<evidence type="ECO:0000259" key="4">
    <source>
        <dbReference type="PROSITE" id="PS51898"/>
    </source>
</evidence>
<keyword evidence="2" id="KW-0238">DNA-binding</keyword>
<evidence type="ECO:0000256" key="1">
    <source>
        <dbReference type="ARBA" id="ARBA00008857"/>
    </source>
</evidence>
<comment type="similarity">
    <text evidence="1">Belongs to the 'phage' integrase family.</text>
</comment>
<name>A0AA90VAV8_9BACT</name>
<dbReference type="GO" id="GO:0015074">
    <property type="term" value="P:DNA integration"/>
    <property type="evidence" value="ECO:0007669"/>
    <property type="project" value="InterPro"/>
</dbReference>
<dbReference type="Gene3D" id="1.10.150.130">
    <property type="match status" value="1"/>
</dbReference>
<dbReference type="AlphaFoldDB" id="A0AA90VAV8"/>
<keyword evidence="3" id="KW-0233">DNA recombination</keyword>
<protein>
    <submittedName>
        <fullName evidence="5">Site-specific integrase</fullName>
    </submittedName>
</protein>
<dbReference type="InterPro" id="IPR013762">
    <property type="entry name" value="Integrase-like_cat_sf"/>
</dbReference>
<proteinExistence type="inferred from homology"/>
<dbReference type="PROSITE" id="PS51898">
    <property type="entry name" value="TYR_RECOMBINASE"/>
    <property type="match status" value="1"/>
</dbReference>
<dbReference type="InterPro" id="IPR050090">
    <property type="entry name" value="Tyrosine_recombinase_XerCD"/>
</dbReference>
<dbReference type="InterPro" id="IPR025269">
    <property type="entry name" value="SAM-like_dom"/>
</dbReference>
<dbReference type="Proteomes" id="UP000405805">
    <property type="component" value="Unassembled WGS sequence"/>
</dbReference>
<gene>
    <name evidence="5" type="ORF">F7D57_00885</name>
</gene>
<sequence>MPRNTKKPESLFQFMNLLIALLQKNGQYRTSLHYKATLNSFKRYRDNKDIALSEIDAEVMHSYEAYLHHTAKVCRNTSSFYLRILRATYNKAVAKGLTPQQYPFSDTYTGIAPTRKRAIPTESVSQIKRLESVKDLTPKEEMARDTFLMSFYLRGISFIDLAHLRKSDLKDGYLHYTRSKTRQRLTVRWEKEMQELLEKYQAQTASSPYLFPFLVDDGNKSQDKTIDKKKGMVRLYRNAEARISYHLRKLGAKIGIKGKLTLYVARHSWATAARDNHISISVISEALGHHSVTTTQIYLRSIKSSEVDDANARILAVL</sequence>
<dbReference type="SUPFAM" id="SSF56349">
    <property type="entry name" value="DNA breaking-rejoining enzymes"/>
    <property type="match status" value="1"/>
</dbReference>
<comment type="caution">
    <text evidence="5">The sequence shown here is derived from an EMBL/GenBank/DDBJ whole genome shotgun (WGS) entry which is preliminary data.</text>
</comment>
<feature type="domain" description="Tyr recombinase" evidence="4">
    <location>
        <begin position="117"/>
        <end position="314"/>
    </location>
</feature>
<dbReference type="Pfam" id="PF13102">
    <property type="entry name" value="Phage_int_SAM_5"/>
    <property type="match status" value="1"/>
</dbReference>
<dbReference type="PANTHER" id="PTHR30349:SF64">
    <property type="entry name" value="PROPHAGE INTEGRASE INTD-RELATED"/>
    <property type="match status" value="1"/>
</dbReference>
<dbReference type="RefSeq" id="WP_153095915.1">
    <property type="nucleotide sequence ID" value="NZ_VZBP01000010.1"/>
</dbReference>
<dbReference type="GO" id="GO:0006310">
    <property type="term" value="P:DNA recombination"/>
    <property type="evidence" value="ECO:0007669"/>
    <property type="project" value="UniProtKB-KW"/>
</dbReference>
<dbReference type="InterPro" id="IPR002104">
    <property type="entry name" value="Integrase_catalytic"/>
</dbReference>
<dbReference type="Gene3D" id="1.10.443.10">
    <property type="entry name" value="Intergrase catalytic core"/>
    <property type="match status" value="1"/>
</dbReference>
<dbReference type="InterPro" id="IPR010998">
    <property type="entry name" value="Integrase_recombinase_N"/>
</dbReference>
<reference evidence="6" key="1">
    <citation type="submission" date="2019-09" db="EMBL/GenBank/DDBJ databases">
        <title>Distinct polysaccharide growth profiles of human intestinal Prevotella copri isolates.</title>
        <authorList>
            <person name="Fehlner-Peach H."/>
            <person name="Magnabosco C."/>
            <person name="Raghavan V."/>
            <person name="Scher J.U."/>
            <person name="Tett A."/>
            <person name="Cox L.M."/>
            <person name="Gottsegen C."/>
            <person name="Watters A."/>
            <person name="Wiltshire- Gordon J.D."/>
            <person name="Segata N."/>
            <person name="Bonneau R."/>
            <person name="Littman D.R."/>
        </authorList>
    </citation>
    <scope>NUCLEOTIDE SEQUENCE [LARGE SCALE GENOMIC DNA]</scope>
    <source>
        <strain evidence="6">iA624</strain>
    </source>
</reference>
<evidence type="ECO:0000256" key="2">
    <source>
        <dbReference type="ARBA" id="ARBA00023125"/>
    </source>
</evidence>